<comment type="caution">
    <text evidence="1">The sequence shown here is derived from an EMBL/GenBank/DDBJ whole genome shotgun (WGS) entry which is preliminary data.</text>
</comment>
<gene>
    <name evidence="1" type="ORF">FB566_0532</name>
</gene>
<accession>A0A543AR31</accession>
<proteinExistence type="predicted"/>
<sequence length="156" mass="16902">MGHAVSQAGNFLTVSRDQIFEVARHHVGRSFELVTSQSAMRCDHLAKLARAMLNARNAAGRVLADGFDRLADDHEKELVLALAQRVPLPGTSELVLVGRALQLAGICLCSMNSIPLSRCPCLIDIVSVDGHRLVRSLLSQGRSDWRALADLVPEPA</sequence>
<dbReference type="AlphaFoldDB" id="A0A543AR31"/>
<evidence type="ECO:0000313" key="1">
    <source>
        <dbReference type="EMBL" id="TQL75040.1"/>
    </source>
</evidence>
<evidence type="ECO:0000313" key="2">
    <source>
        <dbReference type="Proteomes" id="UP000317043"/>
    </source>
</evidence>
<dbReference type="InParanoid" id="A0A543AR31"/>
<organism evidence="1 2">
    <name type="scientific">Stackebrandtia endophytica</name>
    <dbReference type="NCBI Taxonomy" id="1496996"/>
    <lineage>
        <taxon>Bacteria</taxon>
        <taxon>Bacillati</taxon>
        <taxon>Actinomycetota</taxon>
        <taxon>Actinomycetes</taxon>
        <taxon>Glycomycetales</taxon>
        <taxon>Glycomycetaceae</taxon>
        <taxon>Stackebrandtia</taxon>
    </lineage>
</organism>
<keyword evidence="2" id="KW-1185">Reference proteome</keyword>
<protein>
    <submittedName>
        <fullName evidence="1">Uncharacterized protein</fullName>
    </submittedName>
</protein>
<dbReference type="EMBL" id="VFOW01000001">
    <property type="protein sequence ID" value="TQL75040.1"/>
    <property type="molecule type" value="Genomic_DNA"/>
</dbReference>
<reference evidence="1 2" key="1">
    <citation type="submission" date="2019-06" db="EMBL/GenBank/DDBJ databases">
        <title>Sequencing the genomes of 1000 actinobacteria strains.</title>
        <authorList>
            <person name="Klenk H.-P."/>
        </authorList>
    </citation>
    <scope>NUCLEOTIDE SEQUENCE [LARGE SCALE GENOMIC DNA]</scope>
    <source>
        <strain evidence="1 2">DSM 45928</strain>
    </source>
</reference>
<name>A0A543AR31_9ACTN</name>
<dbReference type="Proteomes" id="UP000317043">
    <property type="component" value="Unassembled WGS sequence"/>
</dbReference>